<dbReference type="PANTHER" id="PTHR28245">
    <property type="entry name" value="ARF3-INTERACTING PROTEIN 1"/>
    <property type="match status" value="1"/>
</dbReference>
<keyword evidence="5" id="KW-0067">ATP-binding</keyword>
<keyword evidence="6" id="KW-0539">Nucleus</keyword>
<evidence type="ECO:0000256" key="4">
    <source>
        <dbReference type="ARBA" id="ARBA00022741"/>
    </source>
</evidence>
<evidence type="ECO:0000256" key="1">
    <source>
        <dbReference type="ARBA" id="ARBA00004123"/>
    </source>
</evidence>
<accession>A0A9P6ZD63</accession>
<proteinExistence type="inferred from homology"/>
<keyword evidence="4" id="KW-0547">Nucleotide-binding</keyword>
<comment type="subcellular location">
    <subcellularLocation>
        <location evidence="1">Nucleus</location>
    </subcellularLocation>
</comment>
<dbReference type="Pfam" id="PF08616">
    <property type="entry name" value="SPA"/>
    <property type="match status" value="1"/>
</dbReference>
<dbReference type="GO" id="GO:0006271">
    <property type="term" value="P:DNA strand elongation involved in DNA replication"/>
    <property type="evidence" value="ECO:0007669"/>
    <property type="project" value="UniProtKB-ARBA"/>
</dbReference>
<dbReference type="InterPro" id="IPR027417">
    <property type="entry name" value="P-loop_NTPase"/>
</dbReference>
<dbReference type="SMART" id="SM00382">
    <property type="entry name" value="AAA"/>
    <property type="match status" value="1"/>
</dbReference>
<organism evidence="9 10">
    <name type="scientific">Rhizopus delemar</name>
    <dbReference type="NCBI Taxonomy" id="936053"/>
    <lineage>
        <taxon>Eukaryota</taxon>
        <taxon>Fungi</taxon>
        <taxon>Fungi incertae sedis</taxon>
        <taxon>Mucoromycota</taxon>
        <taxon>Mucoromycotina</taxon>
        <taxon>Mucoromycetes</taxon>
        <taxon>Mucorales</taxon>
        <taxon>Mucorineae</taxon>
        <taxon>Rhizopodaceae</taxon>
        <taxon>Rhizopus</taxon>
    </lineage>
</organism>
<dbReference type="GO" id="GO:0005886">
    <property type="term" value="C:plasma membrane"/>
    <property type="evidence" value="ECO:0007669"/>
    <property type="project" value="TreeGrafter"/>
</dbReference>
<dbReference type="InterPro" id="IPR012860">
    <property type="entry name" value="Afi1_N"/>
</dbReference>
<dbReference type="InterPro" id="IPR003593">
    <property type="entry name" value="AAA+_ATPase"/>
</dbReference>
<dbReference type="GO" id="GO:0003677">
    <property type="term" value="F:DNA binding"/>
    <property type="evidence" value="ECO:0007669"/>
    <property type="project" value="InterPro"/>
</dbReference>
<dbReference type="GO" id="GO:0016887">
    <property type="term" value="F:ATP hydrolysis activity"/>
    <property type="evidence" value="ECO:0007669"/>
    <property type="project" value="InterPro"/>
</dbReference>
<dbReference type="Pfam" id="PF00004">
    <property type="entry name" value="AAA"/>
    <property type="match status" value="1"/>
</dbReference>
<dbReference type="Pfam" id="PF07792">
    <property type="entry name" value="Afi1"/>
    <property type="match status" value="1"/>
</dbReference>
<dbReference type="Gene3D" id="3.40.50.300">
    <property type="entry name" value="P-loop containing nucleotide triphosphate hydrolases"/>
    <property type="match status" value="1"/>
</dbReference>
<dbReference type="SUPFAM" id="SSF48019">
    <property type="entry name" value="post-AAA+ oligomerization domain-like"/>
    <property type="match status" value="1"/>
</dbReference>
<dbReference type="Gene3D" id="1.20.272.10">
    <property type="match status" value="1"/>
</dbReference>
<evidence type="ECO:0000313" key="9">
    <source>
        <dbReference type="EMBL" id="KAG1575357.1"/>
    </source>
</evidence>
<evidence type="ECO:0000259" key="8">
    <source>
        <dbReference type="PROSITE" id="PS50211"/>
    </source>
</evidence>
<sequence>MTLNKHVEYILLAEFDIDKGASLKHQHPTETGTDEHILSELMLPDGAHLRAEDWTIFCLNQLTPDPDQQQIVDEEHKSPLLYVLNLVRTKHDATARRGARVKAMAICTRHQYLHIYKPVLLLAMEKYFENPTIEILESLYEAVNSMDLSRMPKFTWHERQILRASDNRTMFEEMFMDSPEEYDDPVDDEARKKFIDLSSGHTKRSRMLGKDRHFFETKIEYEGIKLPIKIPLTVNPEEVGDFSVIKLINTFTPNTNHYPGSLNPHHPHLDTPGSYTHPIMLLLNALLTQKRIIFLGHGHPSGEVANYVLAACALGSGCGTVLRGFTERAFPYTNLTSVDDLLKCPGFIAGVTNPTYEEHTSWWDILCNISTGKITVSKDLEYVRGRKGSIASSVKEEAMVSLSRSPSMNSYKDTNAQEEKKMVDTDAEFMQGVLSAIGAHYGETSIRAKFQDYVLKFVRLADLYEQEVCGLPAKESTLGYGPVFVDEGAKKRELAANANRIEGWRQTISYKYYQKDQASRMENSCIQDLDVYRQISKLKKLKQIPDDEVLAIYEAFLNNTITHRQVIEFLSYLPQHQGGLSPLGVGLFHSNPLIREKALELFRRLERSPVGKLEKKIQPWVEKYRPKSIDDIASQEQTVLVLKKALQSDNLPHLLFYGPPGTGKTSTILALAHELYGPQLMKSRVLELNASDERGINVIREKVKDFSRSTLTTKVSGYPCPPYKIIILDEADSMTKDAQSALRRTMETYSTTTRFCIICNYVSRIIEPITSRCAKFRFTSLPVEDLEQRLEMICLQEGVQLAPNTMQTLIQCSGGDLRKAITFLQSGYNLKETVTPRMVHEMAGRIPDELIDDCRELWASQDVNEIEKVVKRIMMDGYSAENLLSQLHEKMIADDSLSTLQKSNISQIMSTVDIDLIQGGDEHLQVLNLMMQIASIVAY</sequence>
<evidence type="ECO:0000256" key="6">
    <source>
        <dbReference type="ARBA" id="ARBA00023242"/>
    </source>
</evidence>
<feature type="domain" description="UDENN" evidence="8">
    <location>
        <begin position="8"/>
        <end position="518"/>
    </location>
</feature>
<dbReference type="InterPro" id="IPR008921">
    <property type="entry name" value="DNA_pol3_clamp-load_cplx_C"/>
</dbReference>
<gene>
    <name evidence="9" type="ORF">G6F50_001152</name>
</gene>
<dbReference type="AlphaFoldDB" id="A0A9P6ZD63"/>
<evidence type="ECO:0000256" key="7">
    <source>
        <dbReference type="ARBA" id="ARBA00040745"/>
    </source>
</evidence>
<dbReference type="Gene3D" id="1.10.8.60">
    <property type="match status" value="1"/>
</dbReference>
<dbReference type="InterPro" id="IPR013748">
    <property type="entry name" value="Rep_factorC_C"/>
</dbReference>
<dbReference type="FunFam" id="3.40.50.300:FF:000237">
    <property type="entry name" value="replication factor C subunit 4"/>
    <property type="match status" value="1"/>
</dbReference>
<dbReference type="FunFam" id="1.20.272.10:FF:000011">
    <property type="entry name" value="Replication factor C subunit 2"/>
    <property type="match status" value="1"/>
</dbReference>
<dbReference type="PROSITE" id="PS50211">
    <property type="entry name" value="DENN"/>
    <property type="match status" value="1"/>
</dbReference>
<reference evidence="9 10" key="1">
    <citation type="journal article" date="2020" name="Microb. Genom.">
        <title>Genetic diversity of clinical and environmental Mucorales isolates obtained from an investigation of mucormycosis cases among solid organ transplant recipients.</title>
        <authorList>
            <person name="Nguyen M.H."/>
            <person name="Kaul D."/>
            <person name="Muto C."/>
            <person name="Cheng S.J."/>
            <person name="Richter R.A."/>
            <person name="Bruno V.M."/>
            <person name="Liu G."/>
            <person name="Beyhan S."/>
            <person name="Sundermann A.J."/>
            <person name="Mounaud S."/>
            <person name="Pasculle A.W."/>
            <person name="Nierman W.C."/>
            <person name="Driscoll E."/>
            <person name="Cumbie R."/>
            <person name="Clancy C.J."/>
            <person name="Dupont C.L."/>
        </authorList>
    </citation>
    <scope>NUCLEOTIDE SEQUENCE [LARGE SCALE GENOMIC DNA]</scope>
    <source>
        <strain evidence="9 10">GL24</strain>
    </source>
</reference>
<dbReference type="Proteomes" id="UP000740926">
    <property type="component" value="Unassembled WGS sequence"/>
</dbReference>
<comment type="similarity">
    <text evidence="2">Belongs to the activator 1 small subunits family.</text>
</comment>
<evidence type="ECO:0000256" key="2">
    <source>
        <dbReference type="ARBA" id="ARBA00005378"/>
    </source>
</evidence>
<evidence type="ECO:0000313" key="10">
    <source>
        <dbReference type="Proteomes" id="UP000740926"/>
    </source>
</evidence>
<evidence type="ECO:0000256" key="3">
    <source>
        <dbReference type="ARBA" id="ARBA00022705"/>
    </source>
</evidence>
<dbReference type="InterPro" id="IPR052809">
    <property type="entry name" value="Actin_polarity_regulatory"/>
</dbReference>
<dbReference type="GO" id="GO:0005634">
    <property type="term" value="C:nucleus"/>
    <property type="evidence" value="ECO:0007669"/>
    <property type="project" value="UniProtKB-SubCell"/>
</dbReference>
<keyword evidence="3" id="KW-0235">DNA replication</keyword>
<dbReference type="PANTHER" id="PTHR28245:SF1">
    <property type="entry name" value="ARF3-INTERACTING PROTEIN 1"/>
    <property type="match status" value="1"/>
</dbReference>
<dbReference type="InterPro" id="IPR003959">
    <property type="entry name" value="ATPase_AAA_core"/>
</dbReference>
<comment type="caution">
    <text evidence="9">The sequence shown here is derived from an EMBL/GenBank/DDBJ whole genome shotgun (WGS) entry which is preliminary data.</text>
</comment>
<dbReference type="SUPFAM" id="SSF52540">
    <property type="entry name" value="P-loop containing nucleoside triphosphate hydrolases"/>
    <property type="match status" value="1"/>
</dbReference>
<keyword evidence="10" id="KW-1185">Reference proteome</keyword>
<dbReference type="GO" id="GO:0051666">
    <property type="term" value="P:actin cortical patch localization"/>
    <property type="evidence" value="ECO:0007669"/>
    <property type="project" value="TreeGrafter"/>
</dbReference>
<evidence type="ECO:0000256" key="5">
    <source>
        <dbReference type="ARBA" id="ARBA00022840"/>
    </source>
</evidence>
<name>A0A9P6ZD63_9FUNG</name>
<dbReference type="NCBIfam" id="NF001679">
    <property type="entry name" value="PRK00440.1"/>
    <property type="match status" value="1"/>
</dbReference>
<dbReference type="CDD" id="cd00009">
    <property type="entry name" value="AAA"/>
    <property type="match status" value="1"/>
</dbReference>
<dbReference type="CDD" id="cd18140">
    <property type="entry name" value="HLD_clamp_RFC"/>
    <property type="match status" value="1"/>
</dbReference>
<dbReference type="EMBL" id="JAANIU010000090">
    <property type="protein sequence ID" value="KAG1575357.1"/>
    <property type="molecule type" value="Genomic_DNA"/>
</dbReference>
<dbReference type="InterPro" id="IPR047854">
    <property type="entry name" value="RFC_lid"/>
</dbReference>
<protein>
    <recommendedName>
        <fullName evidence="7">Replication factor C subunit 2</fullName>
    </recommendedName>
</protein>
<dbReference type="Pfam" id="PF08542">
    <property type="entry name" value="Rep_fac_C"/>
    <property type="match status" value="1"/>
</dbReference>
<dbReference type="InterPro" id="IPR037516">
    <property type="entry name" value="Tripartite_DENN"/>
</dbReference>
<dbReference type="GO" id="GO:0005524">
    <property type="term" value="F:ATP binding"/>
    <property type="evidence" value="ECO:0007669"/>
    <property type="project" value="UniProtKB-KW"/>
</dbReference>